<dbReference type="GO" id="GO:0016020">
    <property type="term" value="C:membrane"/>
    <property type="evidence" value="ECO:0007669"/>
    <property type="project" value="InterPro"/>
</dbReference>
<comment type="caution">
    <text evidence="3">The sequence shown here is derived from an EMBL/GenBank/DDBJ whole genome shotgun (WGS) entry which is preliminary data.</text>
</comment>
<name>A0A4R6RKJ3_9HYPH</name>
<dbReference type="AlphaFoldDB" id="A0A4R6RKJ3"/>
<feature type="transmembrane region" description="Helical" evidence="1">
    <location>
        <begin position="265"/>
        <end position="283"/>
    </location>
</feature>
<sequence length="302" mass="31681">MPAVRDNVRGILAMLACCLAYILNDTMVKAAGDTVPFGQILVLRGLLASAIVAAIAWHGGAFTRWRLLFARGVVLRGIAEAASTLLYVGALFHIPIAVASSIAQAAPLMMTAVGALFLGEPVGWRRWTAVVVGFLGIMIIVRPGADGFDLWAVVALIAVVAMVVRDFVTRAVPADTPTVLVTLATSVAVTLLGVVLSVVGAPWVALGTGEAGLIGGAAVFFVAGTFFLVIAMRHGEVSVVAPFRYAFIPYAVLIGWLVWGDVPDGPTVLGIAIVVATGVYTFWRERRLPAPLRPASRVEPAT</sequence>
<dbReference type="Pfam" id="PF00892">
    <property type="entry name" value="EamA"/>
    <property type="match status" value="1"/>
</dbReference>
<evidence type="ECO:0000313" key="3">
    <source>
        <dbReference type="EMBL" id="TDP86206.1"/>
    </source>
</evidence>
<keyword evidence="1" id="KW-1133">Transmembrane helix</keyword>
<keyword evidence="1" id="KW-0472">Membrane</keyword>
<dbReference type="PANTHER" id="PTHR22911">
    <property type="entry name" value="ACYL-MALONYL CONDENSING ENZYME-RELATED"/>
    <property type="match status" value="1"/>
</dbReference>
<keyword evidence="1" id="KW-0812">Transmembrane</keyword>
<organism evidence="3 4">
    <name type="scientific">Oharaeibacter diazotrophicus</name>
    <dbReference type="NCBI Taxonomy" id="1920512"/>
    <lineage>
        <taxon>Bacteria</taxon>
        <taxon>Pseudomonadati</taxon>
        <taxon>Pseudomonadota</taxon>
        <taxon>Alphaproteobacteria</taxon>
        <taxon>Hyphomicrobiales</taxon>
        <taxon>Pleomorphomonadaceae</taxon>
        <taxon>Oharaeibacter</taxon>
    </lineage>
</organism>
<feature type="transmembrane region" description="Helical" evidence="1">
    <location>
        <begin position="126"/>
        <end position="144"/>
    </location>
</feature>
<reference evidence="3 4" key="1">
    <citation type="submission" date="2019-03" db="EMBL/GenBank/DDBJ databases">
        <title>Genomic Encyclopedia of Type Strains, Phase IV (KMG-IV): sequencing the most valuable type-strain genomes for metagenomic binning, comparative biology and taxonomic classification.</title>
        <authorList>
            <person name="Goeker M."/>
        </authorList>
    </citation>
    <scope>NUCLEOTIDE SEQUENCE [LARGE SCALE GENOMIC DNA]</scope>
    <source>
        <strain evidence="3 4">DSM 102969</strain>
    </source>
</reference>
<dbReference type="PANTHER" id="PTHR22911:SF135">
    <property type="entry name" value="BLR4310 PROTEIN"/>
    <property type="match status" value="1"/>
</dbReference>
<proteinExistence type="predicted"/>
<keyword evidence="4" id="KW-1185">Reference proteome</keyword>
<feature type="transmembrane region" description="Helical" evidence="1">
    <location>
        <begin position="102"/>
        <end position="119"/>
    </location>
</feature>
<dbReference type="Gene3D" id="1.10.3730.20">
    <property type="match status" value="1"/>
</dbReference>
<evidence type="ECO:0000256" key="1">
    <source>
        <dbReference type="SAM" id="Phobius"/>
    </source>
</evidence>
<feature type="transmembrane region" description="Helical" evidence="1">
    <location>
        <begin position="40"/>
        <end position="61"/>
    </location>
</feature>
<feature type="transmembrane region" description="Helical" evidence="1">
    <location>
        <begin position="243"/>
        <end position="259"/>
    </location>
</feature>
<feature type="transmembrane region" description="Helical" evidence="1">
    <location>
        <begin position="150"/>
        <end position="168"/>
    </location>
</feature>
<dbReference type="InterPro" id="IPR037185">
    <property type="entry name" value="EmrE-like"/>
</dbReference>
<feature type="transmembrane region" description="Helical" evidence="1">
    <location>
        <begin position="180"/>
        <end position="205"/>
    </location>
</feature>
<gene>
    <name evidence="3" type="ORF">EDD54_0074</name>
</gene>
<feature type="transmembrane region" description="Helical" evidence="1">
    <location>
        <begin position="211"/>
        <end position="231"/>
    </location>
</feature>
<evidence type="ECO:0000259" key="2">
    <source>
        <dbReference type="Pfam" id="PF00892"/>
    </source>
</evidence>
<dbReference type="SUPFAM" id="SSF103481">
    <property type="entry name" value="Multidrug resistance efflux transporter EmrE"/>
    <property type="match status" value="2"/>
</dbReference>
<accession>A0A4R6RKJ3</accession>
<dbReference type="Proteomes" id="UP000294547">
    <property type="component" value="Unassembled WGS sequence"/>
</dbReference>
<evidence type="ECO:0000313" key="4">
    <source>
        <dbReference type="Proteomes" id="UP000294547"/>
    </source>
</evidence>
<protein>
    <submittedName>
        <fullName evidence="3">Drug/metabolite transporter (DMT)-like permease</fullName>
    </submittedName>
</protein>
<feature type="domain" description="EamA" evidence="2">
    <location>
        <begin position="9"/>
        <end position="141"/>
    </location>
</feature>
<dbReference type="InterPro" id="IPR000620">
    <property type="entry name" value="EamA_dom"/>
</dbReference>
<dbReference type="EMBL" id="SNXY01000006">
    <property type="protein sequence ID" value="TDP86206.1"/>
    <property type="molecule type" value="Genomic_DNA"/>
</dbReference>
<dbReference type="RefSeq" id="WP_207620396.1">
    <property type="nucleotide sequence ID" value="NZ_BSPM01000008.1"/>
</dbReference>
<feature type="transmembrane region" description="Helical" evidence="1">
    <location>
        <begin position="73"/>
        <end position="96"/>
    </location>
</feature>